<name>A0A6M3J7Z4_9ZZZZ</name>
<protein>
    <submittedName>
        <fullName evidence="1">Uncharacterized protein</fullName>
    </submittedName>
</protein>
<evidence type="ECO:0000313" key="1">
    <source>
        <dbReference type="EMBL" id="QJA65042.1"/>
    </source>
</evidence>
<accession>A0A6M3J7Z4</accession>
<dbReference type="AlphaFoldDB" id="A0A6M3J7Z4"/>
<proteinExistence type="predicted"/>
<organism evidence="1">
    <name type="scientific">viral metagenome</name>
    <dbReference type="NCBI Taxonomy" id="1070528"/>
    <lineage>
        <taxon>unclassified sequences</taxon>
        <taxon>metagenomes</taxon>
        <taxon>organismal metagenomes</taxon>
    </lineage>
</organism>
<gene>
    <name evidence="1" type="ORF">MM415B00446_0066</name>
</gene>
<sequence>METYEEVVSGSNGYTCSRCGMWVWNNTYHYCGGNYYPRYGYYWTDCSQEIIDLLKEIKELLQDNKIIEESK</sequence>
<reference evidence="1" key="1">
    <citation type="submission" date="2020-03" db="EMBL/GenBank/DDBJ databases">
        <title>The deep terrestrial virosphere.</title>
        <authorList>
            <person name="Holmfeldt K."/>
            <person name="Nilsson E."/>
            <person name="Simone D."/>
            <person name="Lopez-Fernandez M."/>
            <person name="Wu X."/>
            <person name="de Brujin I."/>
            <person name="Lundin D."/>
            <person name="Andersson A."/>
            <person name="Bertilsson S."/>
            <person name="Dopson M."/>
        </authorList>
    </citation>
    <scope>NUCLEOTIDE SEQUENCE</scope>
    <source>
        <strain evidence="1">MM415B00446</strain>
    </source>
</reference>
<dbReference type="EMBL" id="MT141530">
    <property type="protein sequence ID" value="QJA65042.1"/>
    <property type="molecule type" value="Genomic_DNA"/>
</dbReference>